<keyword evidence="2" id="KW-1185">Reference proteome</keyword>
<sequence>MDLSAGNLPFIVNQALFSLLKCDFPLKLSFILFLEEFSDNPLGSADPDCQPYDNSLHRLIDTVRVVLQTPINGVHVTFPLKEHMMISVTSILL</sequence>
<dbReference type="OrthoDB" id="646197at2759"/>
<dbReference type="Proteomes" id="UP000796880">
    <property type="component" value="Unassembled WGS sequence"/>
</dbReference>
<proteinExistence type="predicted"/>
<dbReference type="EMBL" id="VOIH02000009">
    <property type="protein sequence ID" value="KAF3437287.1"/>
    <property type="molecule type" value="Genomic_DNA"/>
</dbReference>
<gene>
    <name evidence="1" type="ORF">FNV43_RR20040</name>
</gene>
<protein>
    <submittedName>
        <fullName evidence="1">Uncharacterized protein</fullName>
    </submittedName>
</protein>
<evidence type="ECO:0000313" key="2">
    <source>
        <dbReference type="Proteomes" id="UP000796880"/>
    </source>
</evidence>
<comment type="caution">
    <text evidence="1">The sequence shown here is derived from an EMBL/GenBank/DDBJ whole genome shotgun (WGS) entry which is preliminary data.</text>
</comment>
<dbReference type="AlphaFoldDB" id="A0A8K0E5P4"/>
<accession>A0A8K0E5P4</accession>
<evidence type="ECO:0000313" key="1">
    <source>
        <dbReference type="EMBL" id="KAF3437287.1"/>
    </source>
</evidence>
<name>A0A8K0E5P4_9ROSA</name>
<reference evidence="1" key="1">
    <citation type="submission" date="2020-03" db="EMBL/GenBank/DDBJ databases">
        <title>A high-quality chromosome-level genome assembly of a woody plant with both climbing and erect habits, Rhamnella rubrinervis.</title>
        <authorList>
            <person name="Lu Z."/>
            <person name="Yang Y."/>
            <person name="Zhu X."/>
            <person name="Sun Y."/>
        </authorList>
    </citation>
    <scope>NUCLEOTIDE SEQUENCE</scope>
    <source>
        <strain evidence="1">BYM</strain>
        <tissue evidence="1">Leaf</tissue>
    </source>
</reference>
<organism evidence="1 2">
    <name type="scientific">Rhamnella rubrinervis</name>
    <dbReference type="NCBI Taxonomy" id="2594499"/>
    <lineage>
        <taxon>Eukaryota</taxon>
        <taxon>Viridiplantae</taxon>
        <taxon>Streptophyta</taxon>
        <taxon>Embryophyta</taxon>
        <taxon>Tracheophyta</taxon>
        <taxon>Spermatophyta</taxon>
        <taxon>Magnoliopsida</taxon>
        <taxon>eudicotyledons</taxon>
        <taxon>Gunneridae</taxon>
        <taxon>Pentapetalae</taxon>
        <taxon>rosids</taxon>
        <taxon>fabids</taxon>
        <taxon>Rosales</taxon>
        <taxon>Rhamnaceae</taxon>
        <taxon>rhamnoid group</taxon>
        <taxon>Rhamneae</taxon>
        <taxon>Rhamnella</taxon>
    </lineage>
</organism>